<sequence>MGDTYFSPVKEDKRKKDKHTGNTTGPDKTDSSQTHYSDCGPTRSTERPDQAALPRTSTTEMESENGVPQSGRNPSWSPSETGGGIEEIHKENADDNELNRDQPKVALTGQSFKVEHIPYKVLSEICLELNIKDEYLFNDFRMLAEKMGFGRALIQNLGQSQNPTDELLKQWSSKQEATVGKLIEFLTEMKKDVAAACLKDWLKEQVSNK</sequence>
<evidence type="ECO:0000256" key="1">
    <source>
        <dbReference type="SAM" id="MobiDB-lite"/>
    </source>
</evidence>
<dbReference type="EMBL" id="CALNXJ010000129">
    <property type="protein sequence ID" value="CAH3166135.1"/>
    <property type="molecule type" value="Genomic_DNA"/>
</dbReference>
<comment type="caution">
    <text evidence="3">The sequence shown here is derived from an EMBL/GenBank/DDBJ whole genome shotgun (WGS) entry which is preliminary data.</text>
</comment>
<proteinExistence type="predicted"/>
<feature type="domain" description="Death" evidence="2">
    <location>
        <begin position="139"/>
        <end position="202"/>
    </location>
</feature>
<dbReference type="PROSITE" id="PS50017">
    <property type="entry name" value="DEATH_DOMAIN"/>
    <property type="match status" value="1"/>
</dbReference>
<organism evidence="3 4">
    <name type="scientific">Pocillopora meandrina</name>
    <dbReference type="NCBI Taxonomy" id="46732"/>
    <lineage>
        <taxon>Eukaryota</taxon>
        <taxon>Metazoa</taxon>
        <taxon>Cnidaria</taxon>
        <taxon>Anthozoa</taxon>
        <taxon>Hexacorallia</taxon>
        <taxon>Scleractinia</taxon>
        <taxon>Astrocoeniina</taxon>
        <taxon>Pocilloporidae</taxon>
        <taxon>Pocillopora</taxon>
    </lineage>
</organism>
<dbReference type="Gene3D" id="1.10.533.10">
    <property type="entry name" value="Death Domain, Fas"/>
    <property type="match status" value="1"/>
</dbReference>
<evidence type="ECO:0000313" key="3">
    <source>
        <dbReference type="EMBL" id="CAH3166135.1"/>
    </source>
</evidence>
<dbReference type="GO" id="GO:0007165">
    <property type="term" value="P:signal transduction"/>
    <property type="evidence" value="ECO:0007669"/>
    <property type="project" value="InterPro"/>
</dbReference>
<protein>
    <recommendedName>
        <fullName evidence="2">Death domain-containing protein</fullName>
    </recommendedName>
</protein>
<name>A0AAU9Y567_9CNID</name>
<feature type="compositionally biased region" description="Polar residues" evidence="1">
    <location>
        <begin position="55"/>
        <end position="80"/>
    </location>
</feature>
<evidence type="ECO:0000313" key="4">
    <source>
        <dbReference type="Proteomes" id="UP001159428"/>
    </source>
</evidence>
<dbReference type="SUPFAM" id="SSF47986">
    <property type="entry name" value="DEATH domain"/>
    <property type="match status" value="1"/>
</dbReference>
<accession>A0AAU9Y567</accession>
<reference evidence="3 4" key="1">
    <citation type="submission" date="2022-05" db="EMBL/GenBank/DDBJ databases">
        <authorList>
            <consortium name="Genoscope - CEA"/>
            <person name="William W."/>
        </authorList>
    </citation>
    <scope>NUCLEOTIDE SEQUENCE [LARGE SCALE GENOMIC DNA]</scope>
</reference>
<dbReference type="InterPro" id="IPR000488">
    <property type="entry name" value="Death_dom"/>
</dbReference>
<dbReference type="InterPro" id="IPR011029">
    <property type="entry name" value="DEATH-like_dom_sf"/>
</dbReference>
<gene>
    <name evidence="3" type="ORF">PMEA_00004516</name>
</gene>
<dbReference type="Proteomes" id="UP001159428">
    <property type="component" value="Unassembled WGS sequence"/>
</dbReference>
<feature type="compositionally biased region" description="Polar residues" evidence="1">
    <location>
        <begin position="21"/>
        <end position="36"/>
    </location>
</feature>
<evidence type="ECO:0000259" key="2">
    <source>
        <dbReference type="PROSITE" id="PS50017"/>
    </source>
</evidence>
<dbReference type="AlphaFoldDB" id="A0AAU9Y567"/>
<feature type="region of interest" description="Disordered" evidence="1">
    <location>
        <begin position="1"/>
        <end position="86"/>
    </location>
</feature>
<keyword evidence="4" id="KW-1185">Reference proteome</keyword>
<dbReference type="Pfam" id="PF00531">
    <property type="entry name" value="Death"/>
    <property type="match status" value="1"/>
</dbReference>